<name>A0A1K1R4V4_9BACT</name>
<evidence type="ECO:0000256" key="1">
    <source>
        <dbReference type="SAM" id="SignalP"/>
    </source>
</evidence>
<dbReference type="EMBL" id="FPIZ01000010">
    <property type="protein sequence ID" value="SFW66883.1"/>
    <property type="molecule type" value="Genomic_DNA"/>
</dbReference>
<dbReference type="Gene3D" id="2.180.10.10">
    <property type="entry name" value="RHS repeat-associated core"/>
    <property type="match status" value="1"/>
</dbReference>
<dbReference type="GO" id="GO:0004553">
    <property type="term" value="F:hydrolase activity, hydrolyzing O-glycosyl compounds"/>
    <property type="evidence" value="ECO:0007669"/>
    <property type="project" value="UniProtKB-ARBA"/>
</dbReference>
<dbReference type="STRING" id="1004.SAMN05661012_03370"/>
<evidence type="ECO:0000313" key="4">
    <source>
        <dbReference type="Proteomes" id="UP000183788"/>
    </source>
</evidence>
<reference evidence="3 4" key="1">
    <citation type="submission" date="2016-11" db="EMBL/GenBank/DDBJ databases">
        <authorList>
            <person name="Jaros S."/>
            <person name="Januszkiewicz K."/>
            <person name="Wedrychowicz H."/>
        </authorList>
    </citation>
    <scope>NUCLEOTIDE SEQUENCE [LARGE SCALE GENOMIC DNA]</scope>
    <source>
        <strain evidence="3 4">DSM 784</strain>
    </source>
</reference>
<dbReference type="GO" id="GO:0005975">
    <property type="term" value="P:carbohydrate metabolic process"/>
    <property type="evidence" value="ECO:0007669"/>
    <property type="project" value="UniProtKB-ARBA"/>
</dbReference>
<organism evidence="3 4">
    <name type="scientific">Chitinophaga sancti</name>
    <dbReference type="NCBI Taxonomy" id="1004"/>
    <lineage>
        <taxon>Bacteria</taxon>
        <taxon>Pseudomonadati</taxon>
        <taxon>Bacteroidota</taxon>
        <taxon>Chitinophagia</taxon>
        <taxon>Chitinophagales</taxon>
        <taxon>Chitinophagaceae</taxon>
        <taxon>Chitinophaga</taxon>
    </lineage>
</organism>
<feature type="signal peptide" evidence="1">
    <location>
        <begin position="1"/>
        <end position="24"/>
    </location>
</feature>
<feature type="chain" id="PRO_5012069029" evidence="1">
    <location>
        <begin position="25"/>
        <end position="2813"/>
    </location>
</feature>
<protein>
    <submittedName>
        <fullName evidence="3">RHS repeat-associated core domain-containing protein</fullName>
    </submittedName>
</protein>
<dbReference type="SUPFAM" id="SSF49899">
    <property type="entry name" value="Concanavalin A-like lectins/glucanases"/>
    <property type="match status" value="1"/>
</dbReference>
<dbReference type="InterPro" id="IPR045619">
    <property type="entry name" value="DUF6443"/>
</dbReference>
<accession>A0A1K1R4V4</accession>
<sequence length="2813" mass="310704">MDWKFIKRTLITICILLSMLSAHAYTGIESYQHQKQGTIKKGDTLVVKDEKFLNSAYDWEKIHNKTVSDIVIFSLYRDSSAIPQKKFKCTIDLKVEYWSSPDQSDPAIDDHIKLEISYDTARGINYQANATYRFRNGYKMKLTVNDITSEELGDQLPAAFRLQGQVIVERSYEADTTHIVPKIVLPSSGKAGTFNAAVLRAATLASAQNGVASISWDKVTYAEEYDLEWTFVDELSANGKILSDEGTGISAAKLAKMFRNNSTRVTLQQEYYDISLVHYMKYLLVRVRTAYMADGIREEGDWDYKMDAGGSTVSAVILLDDNTLHEPKFNWLYSAAYSEDGKKKEVVSYFDGSLRNRQTITLNNSDQKVLIQENLYDEFGRPQVSILPYTINNNILKYYSGQHVTTSGSTYRWSNINGSGSDCINTPDAMGSSSGAGQYYSSSNEFLADASRPESHFIADAGGYPFSVTLYTPDNTNRVSVRGGVGALFQPGPDNTVSKASYLYYSKPAQWELDRMFGNDVGYANHYLKNMTVDGNGQVAVNYQNASGKTIATALAGDAPSNLDALSSKPDPKQETFLLIEPRDFTFDESKLLLSATSSYAAAIIGPVSFTYNAEKLIKIFDENGVKICSNCYYNLHIRVTDDCNKPIYDETIPVGSLTGDCSATGTATGTFSTTFDKIGEYYVTYELGLSSSALDAYTTDYINKNTTLNSKWSYINTALQSKDMKSCFDDCTTCLTSLGTQTAFTTAVKNRLSKDGVELTTTIDAYANNLYTTLYNNCVSLRSNCTTNPCTDLEKTLKEDVSPGGQYALFTAEDTALEKSINVLYLYWRTEFRILTTPTEYNANKFELEDGTVMSANDEACTLSMILHHWKPEWAAQFIKYHPEYCALRFCQANSDNLRWEEKVTNIATISDIPTMLPGAVYSTTSFRWLADKDPAFDNVLNGYRESFIADITNYTTNVLGITQVGTKSLVGYVDYMLYCADNSGNTNANNNPLPNTNNWSTCAPVETCRIADLEWRMYRDKYIELKEKYYAKVRGTSTYCGGLCAVGDTISYATATGTCPQLSAFTIQPGDAACTNLQSLKVTYTGAPLTSTVTLSLYYPSGYDGLTQVSSVQFVAGQTEAAFCIDNGIDRNTVLVRGISCRPDGIDNGGGSTTFDCDAAKALSNFSLSVVRDGLTYDPSTGISNWNCIMTYSGPTIPSGASLIVGVEFSFHENPGAKIYTYTFTGSTRSLTFVLQGVSQATGTIEGSACSNPNPTTPTTPDPVNTGCETALKYKISRINNATYSNAGISTDTLALAAQVTATLTQSVKENCEAQAEVWMTQLDECLQGETDYETSKTKIKAKLIELCKIGGDMNHQSGASTTPSGKSTSEGYTSFKQVLTGLLSTHTINMVCNPWLLDAPYPYYTNMQATSKSIAKSTADICSKLSSLKTDYNTSNGSSSVSFYQWLVNTYGTAMTLTEAEFTRLQNSCSNCRYLLANDMTLPVFLDPSSTGAITPIEYQEVKTQMTNEIGGWLNAEHANYEHVFATYMNHQLGFTLSYSDYKDYEDKLAANPSSFTMLCNAPVFSTVTVNPYSCTEELLDDAVSTGTVIYNDYISAEKKKFRKEYIAYCSGVKPNLQLTTNEQLYHFTLYYYDQAGNLVRTVPPEGVHLLDAGLQTQIDGARDNLGGNCTFDGPVSNSQKESALTALTAALSSTSARSLELWLYNGSSSGSQFLATSSGQQYLINACVSGRYLHLDIYTLSSTTSEVIITASVHTIADMQGALPLKPWTHVVFQGALLNANSLSVYVNGKLCPVTTTDQASGDCGWELAPGSYPENFANVKQLRIYDRLLSGAEIAANAAEPCMSYASLYRTALEGSKVYRGRFNVPSAGSETTTSAGSLSETQYTPIYPAHGLTTSYAYQSLGGVRIQKSPDGGLGRFWYDNLGRIIASQNAEQALTGKYSYTVYDGQSRTKEVGLKTGGNTPGAVSFIAATAVSTFQNSGSNSQIVQTYYDEPYAGFTNTQENLRKRISAITYKDAATDNPQQITYYSYDQLGNIKTLWQQLKDLDLKQIDYKYDLVSGKVNTVRYQYGDDKTDKFYYGYVYDADNRLIKSLSGINSVSSDGWEIENARTDAFYRYYLHGPLARMELGHDQLVQGVDYAYTIQGWLKQVNSQYLSPSSDMGGDGLASTDRSVVAPDVFGYSLDYFEGDYKPLDITKTPPLSWTKGAAGEVGTSLYNGNVSHSTVGLSQFNNVVGYSYRYDQLNRLKAMRQHSLINNTATWNAGTAGEKYKEDYTYDGNGNILSLLRNGSGINGQSVLMDILTYGYNKDAAGNLLDNKLLQVTDAVSNSGYTVDMTSQANNNYIYDKIGNVIKDVVGGISNIEWNVYGKIKEITKTDGSKISFKYDANGHRVYKQYTHNDITEKAWYIRDALGNTLAVYEKVNDGPVYWKEQALYGNSRIGIWNGNVSMSGTEANTNWDAAGNKRYELSNQLGNVLVTIGDQLSSDNQAVIYSAQDYYSFGMLQPDRQFAINEYRYGYNGKENDNQVKGNGNQIDFGARVYDSRIGRWMSVDPLASKYPEIAPHVFTLNNPIFFRDPDGREVIPGKDFLASPWANIYKKMSDNTQFQKMIKNYKGSKTINLNLGVDETKIINNATAYTTVTDRRPSAANLKLMGTASGEINYSLSKLSSKAERNDGAETTIYTRSFTEIGRAQIMIHEAIHAMIGTTIGEKDDNNHNAVASHRQMLVDGLKEYNTKYKLGYSDEDLEVLSWQGLEASDGYKNLIQGFADKNKTTVKEEGEKFKDKMFKLSWKEEGTEVKKNETPATTN</sequence>
<dbReference type="Proteomes" id="UP000183788">
    <property type="component" value="Unassembled WGS sequence"/>
</dbReference>
<proteinExistence type="predicted"/>
<dbReference type="InterPro" id="IPR050708">
    <property type="entry name" value="T6SS_VgrG/RHS"/>
</dbReference>
<dbReference type="PANTHER" id="PTHR32305">
    <property type="match status" value="1"/>
</dbReference>
<evidence type="ECO:0000259" key="2">
    <source>
        <dbReference type="Pfam" id="PF20041"/>
    </source>
</evidence>
<dbReference type="InterPro" id="IPR013320">
    <property type="entry name" value="ConA-like_dom_sf"/>
</dbReference>
<dbReference type="Gene3D" id="2.60.120.200">
    <property type="match status" value="1"/>
</dbReference>
<feature type="domain" description="DUF6443" evidence="2">
    <location>
        <begin position="337"/>
        <end position="415"/>
    </location>
</feature>
<keyword evidence="1" id="KW-0732">Signal</keyword>
<dbReference type="Pfam" id="PF20041">
    <property type="entry name" value="DUF6443"/>
    <property type="match status" value="1"/>
</dbReference>
<dbReference type="NCBIfam" id="TIGR03696">
    <property type="entry name" value="Rhs_assc_core"/>
    <property type="match status" value="1"/>
</dbReference>
<evidence type="ECO:0000313" key="3">
    <source>
        <dbReference type="EMBL" id="SFW66883.1"/>
    </source>
</evidence>
<gene>
    <name evidence="3" type="ORF">SAMN05661012_03370</name>
</gene>
<dbReference type="InterPro" id="IPR022385">
    <property type="entry name" value="Rhs_assc_core"/>
</dbReference>
<dbReference type="PANTHER" id="PTHR32305:SF15">
    <property type="entry name" value="PROTEIN RHSA-RELATED"/>
    <property type="match status" value="1"/>
</dbReference>